<name>A5FZC7_ACICJ</name>
<dbReference type="GO" id="GO:0005524">
    <property type="term" value="F:ATP binding"/>
    <property type="evidence" value="ECO:0007669"/>
    <property type="project" value="UniProtKB-KW"/>
</dbReference>
<keyword evidence="11" id="KW-1185">Reference proteome</keyword>
<feature type="domain" description="Helicase ATP-binding" evidence="8">
    <location>
        <begin position="313"/>
        <end position="471"/>
    </location>
</feature>
<dbReference type="Pfam" id="PF19833">
    <property type="entry name" value="RecG_dom3_C"/>
    <property type="match status" value="1"/>
</dbReference>
<evidence type="ECO:0000256" key="4">
    <source>
        <dbReference type="ARBA" id="ARBA00022806"/>
    </source>
</evidence>
<dbReference type="InterPro" id="IPR027417">
    <property type="entry name" value="P-loop_NTPase"/>
</dbReference>
<proteinExistence type="predicted"/>
<evidence type="ECO:0000256" key="3">
    <source>
        <dbReference type="ARBA" id="ARBA00022801"/>
    </source>
</evidence>
<dbReference type="PROSITE" id="PS51192">
    <property type="entry name" value="HELICASE_ATP_BIND_1"/>
    <property type="match status" value="1"/>
</dbReference>
<dbReference type="InterPro" id="IPR001650">
    <property type="entry name" value="Helicase_C-like"/>
</dbReference>
<dbReference type="Pfam" id="PF00271">
    <property type="entry name" value="Helicase_C"/>
    <property type="match status" value="1"/>
</dbReference>
<dbReference type="PANTHER" id="PTHR47964">
    <property type="entry name" value="ATP-DEPENDENT DNA HELICASE HOMOLOG RECG, CHLOROPLASTIC"/>
    <property type="match status" value="1"/>
</dbReference>
<evidence type="ECO:0000256" key="6">
    <source>
        <dbReference type="ARBA" id="ARBA00023125"/>
    </source>
</evidence>
<dbReference type="STRING" id="349163.Acry_1756"/>
<protein>
    <submittedName>
        <fullName evidence="10">DEAD/DEAH box helicase domain protein</fullName>
    </submittedName>
</protein>
<keyword evidence="1" id="KW-0547">Nucleotide-binding</keyword>
<dbReference type="Gene3D" id="2.40.50.140">
    <property type="entry name" value="Nucleic acid-binding proteins"/>
    <property type="match status" value="1"/>
</dbReference>
<evidence type="ECO:0000256" key="2">
    <source>
        <dbReference type="ARBA" id="ARBA00022763"/>
    </source>
</evidence>
<evidence type="ECO:0000313" key="11">
    <source>
        <dbReference type="Proteomes" id="UP000000245"/>
    </source>
</evidence>
<evidence type="ECO:0000256" key="5">
    <source>
        <dbReference type="ARBA" id="ARBA00022840"/>
    </source>
</evidence>
<dbReference type="GO" id="GO:0016787">
    <property type="term" value="F:hydrolase activity"/>
    <property type="evidence" value="ECO:0007669"/>
    <property type="project" value="UniProtKB-KW"/>
</dbReference>
<keyword evidence="4 10" id="KW-0347">Helicase</keyword>
<dbReference type="PANTHER" id="PTHR47964:SF1">
    <property type="entry name" value="ATP-DEPENDENT DNA HELICASE HOMOLOG RECG, CHLOROPLASTIC"/>
    <property type="match status" value="1"/>
</dbReference>
<dbReference type="InterPro" id="IPR011545">
    <property type="entry name" value="DEAD/DEAH_box_helicase_dom"/>
</dbReference>
<reference evidence="10 11" key="1">
    <citation type="submission" date="2007-05" db="EMBL/GenBank/DDBJ databases">
        <title>Complete sequence of chromosome of Acidiphilium cryptum JF-5.</title>
        <authorList>
            <consortium name="US DOE Joint Genome Institute"/>
            <person name="Copeland A."/>
            <person name="Lucas S."/>
            <person name="Lapidus A."/>
            <person name="Barry K."/>
            <person name="Detter J.C."/>
            <person name="Glavina del Rio T."/>
            <person name="Hammon N."/>
            <person name="Israni S."/>
            <person name="Dalin E."/>
            <person name="Tice H."/>
            <person name="Pitluck S."/>
            <person name="Sims D."/>
            <person name="Brettin T."/>
            <person name="Bruce D."/>
            <person name="Han C."/>
            <person name="Schmutz J."/>
            <person name="Larimer F."/>
            <person name="Land M."/>
            <person name="Hauser L."/>
            <person name="Kyrpides N."/>
            <person name="Kim E."/>
            <person name="Magnuson T."/>
            <person name="Richardson P."/>
        </authorList>
    </citation>
    <scope>NUCLEOTIDE SEQUENCE [LARGE SCALE GENOMIC DNA]</scope>
    <source>
        <strain evidence="10 11">JF-5</strain>
    </source>
</reference>
<dbReference type="SUPFAM" id="SSF50249">
    <property type="entry name" value="Nucleic acid-binding proteins"/>
    <property type="match status" value="1"/>
</dbReference>
<evidence type="ECO:0000259" key="9">
    <source>
        <dbReference type="PROSITE" id="PS51194"/>
    </source>
</evidence>
<dbReference type="InterPro" id="IPR047112">
    <property type="entry name" value="RecG/Mfd"/>
</dbReference>
<dbReference type="HOGENOM" id="CLU_005122_7_1_5"/>
<keyword evidence="5" id="KW-0067">ATP-binding</keyword>
<keyword evidence="3" id="KW-0378">Hydrolase</keyword>
<keyword evidence="7" id="KW-0234">DNA repair</keyword>
<dbReference type="KEGG" id="acr:Acry_1756"/>
<dbReference type="SMART" id="SM00490">
    <property type="entry name" value="HELICc"/>
    <property type="match status" value="1"/>
</dbReference>
<dbReference type="NCBIfam" id="NF008164">
    <property type="entry name" value="PRK10917.1-2"/>
    <property type="match status" value="1"/>
</dbReference>
<sequence>MGRAVEQPAAALDERLGRYFGHDGLRYSRVLRHCQPVTTNISESLAPFRAELASLPGIGPKLAALIARAVGGPSVGDLLFHLPLHFIDRSRQSTLAEAEPGSVATVMVEVVRHEAPARRGQPHRVVIRDASGFGEVVLFHPGRLGQFPVGAKLLLSGKIERFADRPTLPHPDYVLPAAQAASLPAIEPVRGLTAGLTARVMARAVDGALARLPELPEWQLPSVLQKRRWPGFTAALRTLHAPESMPDDRPARRLAYDELLARQLAFALIRARRRRRPGRAFAGDGRLRAAALARFGFAPTDAQAAALAEIDADLAAPHRMLRLLQGDVGAGKTLVATLAMLRVVEAGAQAALLAPTELLARQHLATLEKLCPVPVALLTGSLRAAERRLVLAGLADGAIPIVVGTHAIFQKSVAFHDLGLAVIDEQHRFGVEQRFALGAKGSATDMLVMTATPIPRTLLLSHWGEMSVSRILAKPAGRKPIRTTLHPAGRMEEIVAAVARMIRRGGRVYWVCPLVAESEAVDIAAAEARFAALAERFGERVVLAHGRQPIEIRAAALERFARGEADILVSTTVIEVGVDVPEANVMVIERADRFGLAQLHQLRGRVGRGAAASFCLLLHGDELSQAARRRLAILRETEDGFRIADEDFRLRGGGDILGAKQSGLPGYRLADAERDEDLIPMAQKDATLLLDTDPHLESPRGRAARVLLHLFEQDRAIRALVAG</sequence>
<keyword evidence="6" id="KW-0238">DNA-binding</keyword>
<dbReference type="Gene3D" id="3.40.50.300">
    <property type="entry name" value="P-loop containing nucleotide triphosphate hydrolases"/>
    <property type="match status" value="2"/>
</dbReference>
<evidence type="ECO:0000256" key="1">
    <source>
        <dbReference type="ARBA" id="ARBA00022741"/>
    </source>
</evidence>
<dbReference type="EMBL" id="CP000697">
    <property type="protein sequence ID" value="ABQ30959.1"/>
    <property type="molecule type" value="Genomic_DNA"/>
</dbReference>
<dbReference type="SUPFAM" id="SSF52540">
    <property type="entry name" value="P-loop containing nucleoside triphosphate hydrolases"/>
    <property type="match status" value="2"/>
</dbReference>
<gene>
    <name evidence="10" type="ordered locus">Acry_1756</name>
</gene>
<evidence type="ECO:0000256" key="7">
    <source>
        <dbReference type="ARBA" id="ARBA00023204"/>
    </source>
</evidence>
<dbReference type="InterPro" id="IPR012340">
    <property type="entry name" value="NA-bd_OB-fold"/>
</dbReference>
<dbReference type="Proteomes" id="UP000000245">
    <property type="component" value="Chromosome"/>
</dbReference>
<dbReference type="InterPro" id="IPR045562">
    <property type="entry name" value="RecG_dom3_C"/>
</dbReference>
<feature type="domain" description="Helicase C-terminal" evidence="9">
    <location>
        <begin position="490"/>
        <end position="649"/>
    </location>
</feature>
<accession>A5FZC7</accession>
<evidence type="ECO:0000259" key="8">
    <source>
        <dbReference type="PROSITE" id="PS51192"/>
    </source>
</evidence>
<keyword evidence="2" id="KW-0227">DNA damage</keyword>
<dbReference type="Pfam" id="PF00270">
    <property type="entry name" value="DEAD"/>
    <property type="match status" value="1"/>
</dbReference>
<dbReference type="AlphaFoldDB" id="A5FZC7"/>
<dbReference type="GO" id="GO:0003678">
    <property type="term" value="F:DNA helicase activity"/>
    <property type="evidence" value="ECO:0007669"/>
    <property type="project" value="TreeGrafter"/>
</dbReference>
<dbReference type="SMART" id="SM00487">
    <property type="entry name" value="DEXDc"/>
    <property type="match status" value="1"/>
</dbReference>
<dbReference type="GO" id="GO:0003677">
    <property type="term" value="F:DNA binding"/>
    <property type="evidence" value="ECO:0007669"/>
    <property type="project" value="UniProtKB-KW"/>
</dbReference>
<dbReference type="GO" id="GO:0006281">
    <property type="term" value="P:DNA repair"/>
    <property type="evidence" value="ECO:0007669"/>
    <property type="project" value="UniProtKB-KW"/>
</dbReference>
<dbReference type="eggNOG" id="COG1200">
    <property type="taxonomic scope" value="Bacteria"/>
</dbReference>
<evidence type="ECO:0000313" key="10">
    <source>
        <dbReference type="EMBL" id="ABQ30959.1"/>
    </source>
</evidence>
<organism evidence="10 11">
    <name type="scientific">Acidiphilium cryptum (strain JF-5)</name>
    <dbReference type="NCBI Taxonomy" id="349163"/>
    <lineage>
        <taxon>Bacteria</taxon>
        <taxon>Pseudomonadati</taxon>
        <taxon>Pseudomonadota</taxon>
        <taxon>Alphaproteobacteria</taxon>
        <taxon>Acetobacterales</taxon>
        <taxon>Acidocellaceae</taxon>
        <taxon>Acidiphilium</taxon>
    </lineage>
</organism>
<dbReference type="CDD" id="cd04488">
    <property type="entry name" value="RecG_wedge_OBF"/>
    <property type="match status" value="1"/>
</dbReference>
<dbReference type="InterPro" id="IPR014001">
    <property type="entry name" value="Helicase_ATP-bd"/>
</dbReference>
<dbReference type="PROSITE" id="PS51194">
    <property type="entry name" value="HELICASE_CTER"/>
    <property type="match status" value="1"/>
</dbReference>